<feature type="compositionally biased region" description="Polar residues" evidence="1">
    <location>
        <begin position="115"/>
        <end position="126"/>
    </location>
</feature>
<organism evidence="2 3">
    <name type="scientific">Allacma fusca</name>
    <dbReference type="NCBI Taxonomy" id="39272"/>
    <lineage>
        <taxon>Eukaryota</taxon>
        <taxon>Metazoa</taxon>
        <taxon>Ecdysozoa</taxon>
        <taxon>Arthropoda</taxon>
        <taxon>Hexapoda</taxon>
        <taxon>Collembola</taxon>
        <taxon>Symphypleona</taxon>
        <taxon>Sminthuridae</taxon>
        <taxon>Allacma</taxon>
    </lineage>
</organism>
<comment type="caution">
    <text evidence="2">The sequence shown here is derived from an EMBL/GenBank/DDBJ whole genome shotgun (WGS) entry which is preliminary data.</text>
</comment>
<dbReference type="Proteomes" id="UP000708208">
    <property type="component" value="Unassembled WGS sequence"/>
</dbReference>
<evidence type="ECO:0000313" key="3">
    <source>
        <dbReference type="Proteomes" id="UP000708208"/>
    </source>
</evidence>
<dbReference type="AlphaFoldDB" id="A0A8J2L537"/>
<gene>
    <name evidence="2" type="ORF">AFUS01_LOCUS26281</name>
</gene>
<sequence length="323" mass="35955">MKYCVVIFDGQSGEEVEVVPESWIANENKQCYWPGHLSASGISAAVNRGHTYEETWEIHGITEYFGPYDNPIDARKTAKREAERKSDATTDTDGPRKRKLPSRFLGVLPMKSKQVKSATSRSATQPSYPPKLQPRDKVRASFVNQAVVQQSANVSHSASLPLANSSIITTTDDTFEKSVLASLSVLKMRMKSIEDNSDVYEDIANALDCLGGNNVRQGTFKALRKLMSDNVAQYLNWKGGNNKTPFGTYDLCDIIINSVNFFFGKKKGYKKFIQDAIKDWLKAAPTRIKTGTQRKLVASDSDCESEIQQIPSTEEKESSTESD</sequence>
<accession>A0A8J2L537</accession>
<feature type="region of interest" description="Disordered" evidence="1">
    <location>
        <begin position="291"/>
        <end position="323"/>
    </location>
</feature>
<feature type="compositionally biased region" description="Basic and acidic residues" evidence="1">
    <location>
        <begin position="313"/>
        <end position="323"/>
    </location>
</feature>
<dbReference type="PANTHER" id="PTHR34153:SF2">
    <property type="entry name" value="SI:CH211-262H13.3-RELATED"/>
    <property type="match status" value="1"/>
</dbReference>
<dbReference type="EMBL" id="CAJVCH010348497">
    <property type="protein sequence ID" value="CAG7815614.1"/>
    <property type="molecule type" value="Genomic_DNA"/>
</dbReference>
<feature type="compositionally biased region" description="Basic and acidic residues" evidence="1">
    <location>
        <begin position="75"/>
        <end position="88"/>
    </location>
</feature>
<name>A0A8J2L537_9HEXA</name>
<reference evidence="2" key="1">
    <citation type="submission" date="2021-06" db="EMBL/GenBank/DDBJ databases">
        <authorList>
            <person name="Hodson N. C."/>
            <person name="Mongue J. A."/>
            <person name="Jaron S. K."/>
        </authorList>
    </citation>
    <scope>NUCLEOTIDE SEQUENCE</scope>
</reference>
<protein>
    <recommendedName>
        <fullName evidence="4">DUF4806 domain-containing protein</fullName>
    </recommendedName>
</protein>
<evidence type="ECO:0000256" key="1">
    <source>
        <dbReference type="SAM" id="MobiDB-lite"/>
    </source>
</evidence>
<proteinExistence type="predicted"/>
<evidence type="ECO:0000313" key="2">
    <source>
        <dbReference type="EMBL" id="CAG7815614.1"/>
    </source>
</evidence>
<feature type="region of interest" description="Disordered" evidence="1">
    <location>
        <begin position="75"/>
        <end position="134"/>
    </location>
</feature>
<keyword evidence="3" id="KW-1185">Reference proteome</keyword>
<dbReference type="OrthoDB" id="6278526at2759"/>
<dbReference type="PANTHER" id="PTHR34153">
    <property type="entry name" value="SI:CH211-262H13.3-RELATED-RELATED"/>
    <property type="match status" value="1"/>
</dbReference>
<evidence type="ECO:0008006" key="4">
    <source>
        <dbReference type="Google" id="ProtNLM"/>
    </source>
</evidence>